<sequence length="118" mass="12722">MTVQHTKKENVDHWRGIIPVGIFAIIGTVMLVVLTYRPLVGAREVGMIFPLAMSETEILNHVGSNGGRVLRFGGFGHLAVVARDDGLVPEAKDFDALFALAPIILSVCAFADSDVNSF</sequence>
<organism evidence="2 3">
    <name type="scientific">Thalassospira alkalitolerans</name>
    <dbReference type="NCBI Taxonomy" id="1293890"/>
    <lineage>
        <taxon>Bacteria</taxon>
        <taxon>Pseudomonadati</taxon>
        <taxon>Pseudomonadota</taxon>
        <taxon>Alphaproteobacteria</taxon>
        <taxon>Rhodospirillales</taxon>
        <taxon>Thalassospiraceae</taxon>
        <taxon>Thalassospira</taxon>
    </lineage>
</organism>
<keyword evidence="3" id="KW-1185">Reference proteome</keyword>
<proteinExistence type="predicted"/>
<reference evidence="2 3" key="1">
    <citation type="submission" date="2014-03" db="EMBL/GenBank/DDBJ databases">
        <title>The draft genome sequence of Thalassospira alkalitolerans JCM 18968.</title>
        <authorList>
            <person name="Lai Q."/>
            <person name="Shao Z."/>
        </authorList>
    </citation>
    <scope>NUCLEOTIDE SEQUENCE [LARGE SCALE GENOMIC DNA]</scope>
    <source>
        <strain evidence="2 3">JCM 18968</strain>
    </source>
</reference>
<evidence type="ECO:0000313" key="3">
    <source>
        <dbReference type="Proteomes" id="UP000193396"/>
    </source>
</evidence>
<keyword evidence="1" id="KW-0472">Membrane</keyword>
<gene>
    <name evidence="2" type="ORF">TALK_15495</name>
</gene>
<keyword evidence="1" id="KW-0812">Transmembrane</keyword>
<protein>
    <submittedName>
        <fullName evidence="2">Uncharacterized protein</fullName>
    </submittedName>
</protein>
<feature type="transmembrane region" description="Helical" evidence="1">
    <location>
        <begin position="16"/>
        <end position="36"/>
    </location>
</feature>
<comment type="caution">
    <text evidence="2">The sequence shown here is derived from an EMBL/GenBank/DDBJ whole genome shotgun (WGS) entry which is preliminary data.</text>
</comment>
<dbReference type="AlphaFoldDB" id="A0A1Y2L9A2"/>
<evidence type="ECO:0000313" key="2">
    <source>
        <dbReference type="EMBL" id="OSQ46620.1"/>
    </source>
</evidence>
<dbReference type="Proteomes" id="UP000193396">
    <property type="component" value="Unassembled WGS sequence"/>
</dbReference>
<evidence type="ECO:0000256" key="1">
    <source>
        <dbReference type="SAM" id="Phobius"/>
    </source>
</evidence>
<dbReference type="RefSeq" id="WP_085620058.1">
    <property type="nucleotide sequence ID" value="NZ_JBLXAE010000026.1"/>
</dbReference>
<name>A0A1Y2L9A2_9PROT</name>
<dbReference type="OrthoDB" id="7365196at2"/>
<accession>A0A1Y2L9A2</accession>
<keyword evidence="1" id="KW-1133">Transmembrane helix</keyword>
<dbReference type="EMBL" id="JFKB01000011">
    <property type="protein sequence ID" value="OSQ46620.1"/>
    <property type="molecule type" value="Genomic_DNA"/>
</dbReference>